<dbReference type="Pfam" id="PF12833">
    <property type="entry name" value="HTH_18"/>
    <property type="match status" value="1"/>
</dbReference>
<dbReference type="InterPro" id="IPR018060">
    <property type="entry name" value="HTH_AraC"/>
</dbReference>
<evidence type="ECO:0000256" key="2">
    <source>
        <dbReference type="ARBA" id="ARBA00023125"/>
    </source>
</evidence>
<proteinExistence type="predicted"/>
<evidence type="ECO:0000256" key="1">
    <source>
        <dbReference type="ARBA" id="ARBA00023015"/>
    </source>
</evidence>
<name>A0A833LXI2_9LEPT</name>
<dbReference type="Proteomes" id="UP000460298">
    <property type="component" value="Unassembled WGS sequence"/>
</dbReference>
<keyword evidence="1" id="KW-0805">Transcription regulation</keyword>
<dbReference type="PROSITE" id="PS01124">
    <property type="entry name" value="HTH_ARAC_FAMILY_2"/>
    <property type="match status" value="1"/>
</dbReference>
<keyword evidence="3" id="KW-0804">Transcription</keyword>
<dbReference type="Pfam" id="PF20240">
    <property type="entry name" value="DUF6597"/>
    <property type="match status" value="1"/>
</dbReference>
<dbReference type="InterPro" id="IPR050204">
    <property type="entry name" value="AraC_XylS_family_regulators"/>
</dbReference>
<sequence>MCLRSGGAGSIRGVNGWIEFRPQHIRLQGIIERFLLRRLTPLRKSYSARILPRSGPSLFIDLGRTSDVDRFQLNGLHETFYCMPVEAGVQIDQIIVEFTPGALRSFSSVPMPLLRSQLLPVYELFGTPQEWSGLAGALMPHLPERRVLFLEEFLVAKLKEGQRTERLIYDIVHEMKRTNTLHPRAELERRSSYGIRTLERQFLDMTGMNRRSLLAVFRFERARDQLALLEKESAGQSLAGIALDAGYYDQAQFNRDMKRRTGLPPGRLRGEIPACDDC</sequence>
<dbReference type="GO" id="GO:0043565">
    <property type="term" value="F:sequence-specific DNA binding"/>
    <property type="evidence" value="ECO:0007669"/>
    <property type="project" value="InterPro"/>
</dbReference>
<gene>
    <name evidence="5" type="ORF">F9K24_14855</name>
</gene>
<dbReference type="AlphaFoldDB" id="A0A833LXI2"/>
<evidence type="ECO:0000256" key="3">
    <source>
        <dbReference type="ARBA" id="ARBA00023163"/>
    </source>
</evidence>
<comment type="caution">
    <text evidence="5">The sequence shown here is derived from an EMBL/GenBank/DDBJ whole genome shotgun (WGS) entry which is preliminary data.</text>
</comment>
<dbReference type="SUPFAM" id="SSF46689">
    <property type="entry name" value="Homeodomain-like"/>
    <property type="match status" value="1"/>
</dbReference>
<reference evidence="5 6" key="1">
    <citation type="submission" date="2019-10" db="EMBL/GenBank/DDBJ databases">
        <title>Extracellular Electron Transfer in a Candidatus Methanoperedens spp. Enrichment Culture.</title>
        <authorList>
            <person name="Berger S."/>
            <person name="Rangel Shaw D."/>
            <person name="Berben T."/>
            <person name="In 'T Zandt M."/>
            <person name="Frank J."/>
            <person name="Reimann J."/>
            <person name="Jetten M.S.M."/>
            <person name="Welte C.U."/>
        </authorList>
    </citation>
    <scope>NUCLEOTIDE SEQUENCE [LARGE SCALE GENOMIC DNA]</scope>
    <source>
        <strain evidence="5">SB12</strain>
    </source>
</reference>
<keyword evidence="2" id="KW-0238">DNA-binding</keyword>
<dbReference type="InterPro" id="IPR009057">
    <property type="entry name" value="Homeodomain-like_sf"/>
</dbReference>
<evidence type="ECO:0000313" key="6">
    <source>
        <dbReference type="Proteomes" id="UP000460298"/>
    </source>
</evidence>
<evidence type="ECO:0000259" key="4">
    <source>
        <dbReference type="PROSITE" id="PS01124"/>
    </source>
</evidence>
<evidence type="ECO:0000313" key="5">
    <source>
        <dbReference type="EMBL" id="KAB2930970.1"/>
    </source>
</evidence>
<dbReference type="Gene3D" id="1.10.10.60">
    <property type="entry name" value="Homeodomain-like"/>
    <property type="match status" value="1"/>
</dbReference>
<organism evidence="5 6">
    <name type="scientific">Leptonema illini</name>
    <dbReference type="NCBI Taxonomy" id="183"/>
    <lineage>
        <taxon>Bacteria</taxon>
        <taxon>Pseudomonadati</taxon>
        <taxon>Spirochaetota</taxon>
        <taxon>Spirochaetia</taxon>
        <taxon>Leptospirales</taxon>
        <taxon>Leptospiraceae</taxon>
        <taxon>Leptonema</taxon>
    </lineage>
</organism>
<dbReference type="GO" id="GO:0003700">
    <property type="term" value="F:DNA-binding transcription factor activity"/>
    <property type="evidence" value="ECO:0007669"/>
    <property type="project" value="InterPro"/>
</dbReference>
<accession>A0A833LXI2</accession>
<protein>
    <submittedName>
        <fullName evidence="5">AraC family transcriptional regulator</fullName>
    </submittedName>
</protein>
<dbReference type="InterPro" id="IPR046532">
    <property type="entry name" value="DUF6597"/>
</dbReference>
<dbReference type="EMBL" id="WBUI01000016">
    <property type="protein sequence ID" value="KAB2930970.1"/>
    <property type="molecule type" value="Genomic_DNA"/>
</dbReference>
<dbReference type="SMART" id="SM00342">
    <property type="entry name" value="HTH_ARAC"/>
    <property type="match status" value="1"/>
</dbReference>
<feature type="domain" description="HTH araC/xylS-type" evidence="4">
    <location>
        <begin position="165"/>
        <end position="271"/>
    </location>
</feature>
<dbReference type="PANTHER" id="PTHR46796">
    <property type="entry name" value="HTH-TYPE TRANSCRIPTIONAL ACTIVATOR RHAS-RELATED"/>
    <property type="match status" value="1"/>
</dbReference>